<organism evidence="1">
    <name type="scientific">marine sediment metagenome</name>
    <dbReference type="NCBI Taxonomy" id="412755"/>
    <lineage>
        <taxon>unclassified sequences</taxon>
        <taxon>metagenomes</taxon>
        <taxon>ecological metagenomes</taxon>
    </lineage>
</organism>
<proteinExistence type="predicted"/>
<gene>
    <name evidence="1" type="ORF">S12H4_60793</name>
</gene>
<comment type="caution">
    <text evidence="1">The sequence shown here is derived from an EMBL/GenBank/DDBJ whole genome shotgun (WGS) entry which is preliminary data.</text>
</comment>
<protein>
    <submittedName>
        <fullName evidence="1">Uncharacterized protein</fullName>
    </submittedName>
</protein>
<sequence length="48" mass="5026">TATGVAIMSSNTNPDKLVNMSILLITEPDNNITAAIKPKTDINSVKVA</sequence>
<dbReference type="EMBL" id="BARW01040115">
    <property type="protein sequence ID" value="GAJ16497.1"/>
    <property type="molecule type" value="Genomic_DNA"/>
</dbReference>
<dbReference type="AlphaFoldDB" id="X1VF39"/>
<name>X1VF39_9ZZZZ</name>
<accession>X1VF39</accession>
<feature type="non-terminal residue" evidence="1">
    <location>
        <position position="1"/>
    </location>
</feature>
<reference evidence="1" key="1">
    <citation type="journal article" date="2014" name="Front. Microbiol.">
        <title>High frequency of phylogenetically diverse reductive dehalogenase-homologous genes in deep subseafloor sedimentary metagenomes.</title>
        <authorList>
            <person name="Kawai M."/>
            <person name="Futagami T."/>
            <person name="Toyoda A."/>
            <person name="Takaki Y."/>
            <person name="Nishi S."/>
            <person name="Hori S."/>
            <person name="Arai W."/>
            <person name="Tsubouchi T."/>
            <person name="Morono Y."/>
            <person name="Uchiyama I."/>
            <person name="Ito T."/>
            <person name="Fujiyama A."/>
            <person name="Inagaki F."/>
            <person name="Takami H."/>
        </authorList>
    </citation>
    <scope>NUCLEOTIDE SEQUENCE</scope>
    <source>
        <strain evidence="1">Expedition CK06-06</strain>
    </source>
</reference>
<evidence type="ECO:0000313" key="1">
    <source>
        <dbReference type="EMBL" id="GAJ16497.1"/>
    </source>
</evidence>